<reference evidence="1 2" key="1">
    <citation type="submission" date="2019-09" db="EMBL/GenBank/DDBJ databases">
        <title>Draft genome of the ectomycorrhizal ascomycete Sphaerosporella brunnea.</title>
        <authorList>
            <consortium name="DOE Joint Genome Institute"/>
            <person name="Benucci G.M."/>
            <person name="Marozzi G."/>
            <person name="Antonielli L."/>
            <person name="Sanchez S."/>
            <person name="Marco P."/>
            <person name="Wang X."/>
            <person name="Falini L.B."/>
            <person name="Barry K."/>
            <person name="Haridas S."/>
            <person name="Lipzen A."/>
            <person name="Labutti K."/>
            <person name="Grigoriev I.V."/>
            <person name="Murat C."/>
            <person name="Martin F."/>
            <person name="Albertini E."/>
            <person name="Donnini D."/>
            <person name="Bonito G."/>
        </authorList>
    </citation>
    <scope>NUCLEOTIDE SEQUENCE [LARGE SCALE GENOMIC DNA]</scope>
    <source>
        <strain evidence="1 2">Sb_GMNB300</strain>
    </source>
</reference>
<protein>
    <recommendedName>
        <fullName evidence="3">Fungal-type protein kinase domain-containing protein</fullName>
    </recommendedName>
</protein>
<organism evidence="1 2">
    <name type="scientific">Sphaerosporella brunnea</name>
    <dbReference type="NCBI Taxonomy" id="1250544"/>
    <lineage>
        <taxon>Eukaryota</taxon>
        <taxon>Fungi</taxon>
        <taxon>Dikarya</taxon>
        <taxon>Ascomycota</taxon>
        <taxon>Pezizomycotina</taxon>
        <taxon>Pezizomycetes</taxon>
        <taxon>Pezizales</taxon>
        <taxon>Pyronemataceae</taxon>
        <taxon>Sphaerosporella</taxon>
    </lineage>
</organism>
<accession>A0A5J5EGM6</accession>
<gene>
    <name evidence="1" type="ORF">FN846DRAFT_755643</name>
</gene>
<feature type="non-terminal residue" evidence="1">
    <location>
        <position position="70"/>
    </location>
</feature>
<evidence type="ECO:0000313" key="1">
    <source>
        <dbReference type="EMBL" id="KAA8894540.1"/>
    </source>
</evidence>
<name>A0A5J5EGM6_9PEZI</name>
<dbReference type="InParanoid" id="A0A5J5EGM6"/>
<evidence type="ECO:0008006" key="3">
    <source>
        <dbReference type="Google" id="ProtNLM"/>
    </source>
</evidence>
<dbReference type="AlphaFoldDB" id="A0A5J5EGM6"/>
<dbReference type="EMBL" id="VXIS01000332">
    <property type="protein sequence ID" value="KAA8894540.1"/>
    <property type="molecule type" value="Genomic_DNA"/>
</dbReference>
<feature type="non-terminal residue" evidence="1">
    <location>
        <position position="1"/>
    </location>
</feature>
<dbReference type="Proteomes" id="UP000326924">
    <property type="component" value="Unassembled WGS sequence"/>
</dbReference>
<evidence type="ECO:0000313" key="2">
    <source>
        <dbReference type="Proteomes" id="UP000326924"/>
    </source>
</evidence>
<sequence length="70" mass="7618">EAKREGDVSRACGQLLGYMACVHASRVAAGRTDTTVYGVATDGFEYRFLSIDPQKVFRMGGLVDLQFGDL</sequence>
<keyword evidence="2" id="KW-1185">Reference proteome</keyword>
<proteinExistence type="predicted"/>
<comment type="caution">
    <text evidence="1">The sequence shown here is derived from an EMBL/GenBank/DDBJ whole genome shotgun (WGS) entry which is preliminary data.</text>
</comment>
<dbReference type="OrthoDB" id="2103397at2759"/>